<organism evidence="2 3">
    <name type="scientific">Natronomonas aquatica</name>
    <dbReference type="NCBI Taxonomy" id="2841590"/>
    <lineage>
        <taxon>Archaea</taxon>
        <taxon>Methanobacteriati</taxon>
        <taxon>Methanobacteriota</taxon>
        <taxon>Stenosarchaea group</taxon>
        <taxon>Halobacteria</taxon>
        <taxon>Halobacteriales</taxon>
        <taxon>Natronomonadaceae</taxon>
        <taxon>Natronomonas</taxon>
    </lineage>
</organism>
<dbReference type="RefSeq" id="WP_256027998.1">
    <property type="nucleotide sequence ID" value="NZ_JAHLKM010000001.1"/>
</dbReference>
<evidence type="ECO:0000256" key="1">
    <source>
        <dbReference type="ARBA" id="ARBA00007958"/>
    </source>
</evidence>
<dbReference type="SUPFAM" id="SSF56784">
    <property type="entry name" value="HAD-like"/>
    <property type="match status" value="1"/>
</dbReference>
<dbReference type="Gene3D" id="3.40.50.1000">
    <property type="entry name" value="HAD superfamily/HAD-like"/>
    <property type="match status" value="1"/>
</dbReference>
<sequence length="224" mass="24491">MRGGVYDGLLLDHDGVLVPLAPRSVLEAAVVEAFAAAGIPDPLPEDVDAVTIEVSPAELRAVADRYDVDPDRLWRFREDRIEAALRDEATDGRKVPYEDVAALEHVDAPVGIVSNNQKRIVEFVLRTHGLIERAGTIHARPPTRDSLHEKKPDPTYLDAAASDLGCSNPLYVGDSESDIVAGQRAGFDTVFLRRSHNADREIDTDPLLEAKSLRTVVETLEPAD</sequence>
<accession>A0A9R1D6I4</accession>
<comment type="similarity">
    <text evidence="1">Belongs to the HAD-like hydrolase superfamily.</text>
</comment>
<dbReference type="PANTHER" id="PTHR43434:SF1">
    <property type="entry name" value="PHOSPHOGLYCOLATE PHOSPHATASE"/>
    <property type="match status" value="1"/>
</dbReference>
<keyword evidence="3" id="KW-1185">Reference proteome</keyword>
<keyword evidence="2" id="KW-0378">Hydrolase</keyword>
<evidence type="ECO:0000313" key="3">
    <source>
        <dbReference type="Proteomes" id="UP001139494"/>
    </source>
</evidence>
<reference evidence="2" key="1">
    <citation type="journal article" date="2023" name="Front. Microbiol.">
        <title>Genomic-based phylogenetic and metabolic analyses of the genus Natronomonas, and description of Natronomonas aquatica sp. nov.</title>
        <authorList>
            <person name="Garcia-Roldan A."/>
            <person name="Duran-Viseras A."/>
            <person name="de la Haba R.R."/>
            <person name="Corral P."/>
            <person name="Sanchez-Porro C."/>
            <person name="Ventosa A."/>
        </authorList>
    </citation>
    <scope>NUCLEOTIDE SEQUENCE</scope>
    <source>
        <strain evidence="2">F2-12</strain>
    </source>
</reference>
<dbReference type="NCBIfam" id="TIGR01549">
    <property type="entry name" value="HAD-SF-IA-v1"/>
    <property type="match status" value="1"/>
</dbReference>
<comment type="caution">
    <text evidence="2">The sequence shown here is derived from an EMBL/GenBank/DDBJ whole genome shotgun (WGS) entry which is preliminary data.</text>
</comment>
<evidence type="ECO:0000313" key="2">
    <source>
        <dbReference type="EMBL" id="MCQ4332080.1"/>
    </source>
</evidence>
<dbReference type="Proteomes" id="UP001139494">
    <property type="component" value="Unassembled WGS sequence"/>
</dbReference>
<dbReference type="InterPro" id="IPR041492">
    <property type="entry name" value="HAD_2"/>
</dbReference>
<dbReference type="Pfam" id="PF13419">
    <property type="entry name" value="HAD_2"/>
    <property type="match status" value="1"/>
</dbReference>
<dbReference type="InterPro" id="IPR050155">
    <property type="entry name" value="HAD-like_hydrolase_sf"/>
</dbReference>
<dbReference type="AlphaFoldDB" id="A0A9R1D6I4"/>
<dbReference type="PANTHER" id="PTHR43434">
    <property type="entry name" value="PHOSPHOGLYCOLATE PHOSPHATASE"/>
    <property type="match status" value="1"/>
</dbReference>
<proteinExistence type="inferred from homology"/>
<dbReference type="InterPro" id="IPR023214">
    <property type="entry name" value="HAD_sf"/>
</dbReference>
<dbReference type="InterPro" id="IPR036412">
    <property type="entry name" value="HAD-like_sf"/>
</dbReference>
<dbReference type="GO" id="GO:0006281">
    <property type="term" value="P:DNA repair"/>
    <property type="evidence" value="ECO:0007669"/>
    <property type="project" value="TreeGrafter"/>
</dbReference>
<gene>
    <name evidence="2" type="ORF">KM295_00985</name>
</gene>
<dbReference type="InterPro" id="IPR006439">
    <property type="entry name" value="HAD-SF_hydro_IA"/>
</dbReference>
<dbReference type="GO" id="GO:0008967">
    <property type="term" value="F:phosphoglycolate phosphatase activity"/>
    <property type="evidence" value="ECO:0007669"/>
    <property type="project" value="TreeGrafter"/>
</dbReference>
<protein>
    <submittedName>
        <fullName evidence="2">HAD family hydrolase</fullName>
    </submittedName>
</protein>
<dbReference type="EMBL" id="JAHLKM010000001">
    <property type="protein sequence ID" value="MCQ4332080.1"/>
    <property type="molecule type" value="Genomic_DNA"/>
</dbReference>
<name>A0A9R1D6I4_9EURY</name>